<dbReference type="RefSeq" id="WP_230366790.1">
    <property type="nucleotide sequence ID" value="NZ_JAJALK010000007.1"/>
</dbReference>
<protein>
    <submittedName>
        <fullName evidence="1">Anti-sigma factor RsiW</fullName>
    </submittedName>
</protein>
<evidence type="ECO:0000313" key="2">
    <source>
        <dbReference type="Proteomes" id="UP001223420"/>
    </source>
</evidence>
<gene>
    <name evidence="1" type="ORF">QO001_004002</name>
</gene>
<dbReference type="Proteomes" id="UP001223420">
    <property type="component" value="Unassembled WGS sequence"/>
</dbReference>
<reference evidence="1" key="1">
    <citation type="submission" date="2023-07" db="EMBL/GenBank/DDBJ databases">
        <title>Genomic Encyclopedia of Type Strains, Phase IV (KMG-IV): sequencing the most valuable type-strain genomes for metagenomic binning, comparative biology and taxonomic classification.</title>
        <authorList>
            <person name="Goeker M."/>
        </authorList>
    </citation>
    <scope>NUCLEOTIDE SEQUENCE</scope>
    <source>
        <strain evidence="1">DSM 19569</strain>
    </source>
</reference>
<accession>A0AAJ1TUL2</accession>
<comment type="caution">
    <text evidence="1">The sequence shown here is derived from an EMBL/GenBank/DDBJ whole genome shotgun (WGS) entry which is preliminary data.</text>
</comment>
<dbReference type="EMBL" id="JAUSWL010000007">
    <property type="protein sequence ID" value="MDQ0545064.1"/>
    <property type="molecule type" value="Genomic_DNA"/>
</dbReference>
<name>A0AAJ1TUL2_9HYPH</name>
<organism evidence="1 2">
    <name type="scientific">Methylobacterium brachiatum</name>
    <dbReference type="NCBI Taxonomy" id="269660"/>
    <lineage>
        <taxon>Bacteria</taxon>
        <taxon>Pseudomonadati</taxon>
        <taxon>Pseudomonadota</taxon>
        <taxon>Alphaproteobacteria</taxon>
        <taxon>Hyphomicrobiales</taxon>
        <taxon>Methylobacteriaceae</taxon>
        <taxon>Methylobacterium</taxon>
    </lineage>
</organism>
<evidence type="ECO:0000313" key="1">
    <source>
        <dbReference type="EMBL" id="MDQ0545064.1"/>
    </source>
</evidence>
<sequence length="93" mass="10241">MSRLNVTHVRFGTSDRAPRCDAPVTRQGCIQVTAWIGKVATEAPMLARPFRYVAPVLTAISLIALRLASPFLTPISPPPGAAEDRRVVFRHYL</sequence>
<dbReference type="AlphaFoldDB" id="A0AAJ1TUL2"/>
<proteinExistence type="predicted"/>